<dbReference type="Proteomes" id="UP000245125">
    <property type="component" value="Unassembled WGS sequence"/>
</dbReference>
<dbReference type="Pfam" id="PF00303">
    <property type="entry name" value="Thymidylat_synt"/>
    <property type="match status" value="1"/>
</dbReference>
<dbReference type="GO" id="GO:0016740">
    <property type="term" value="F:transferase activity"/>
    <property type="evidence" value="ECO:0007669"/>
    <property type="project" value="UniProtKB-KW"/>
</dbReference>
<sequence>MLPFFLNAKTISDAWFQLIYNIFDNSYEQKIQKGSFEKEQYRLQYSGIAVFIEHPGEDMIPVMPPGSTIPAPTTKEYIEDYFANYLMDPQLAENETYKYASRIHQPMPKGGTQLERVMQMLKETPLTNQAIVEIGSPEDHDICIGNDGKLDPPCLRLLDFKAIPAGNDLALTVTCYFRSWDLWAGFPTNLGGIELLKQYVAGEAGLKNGPMFVYSAGAHIYGYQEDIARLRTLKPKK</sequence>
<dbReference type="AlphaFoldDB" id="A0A2U3QK28"/>
<gene>
    <name evidence="3" type="ORF">NBG4_70039</name>
</gene>
<dbReference type="SUPFAM" id="SSF55831">
    <property type="entry name" value="Thymidylate synthase/dCMP hydroxymethylase"/>
    <property type="match status" value="1"/>
</dbReference>
<name>A0A2U3QK28_9BACT</name>
<reference evidence="4" key="1">
    <citation type="submission" date="2018-03" db="EMBL/GenBank/DDBJ databases">
        <authorList>
            <person name="Zecchin S."/>
        </authorList>
    </citation>
    <scope>NUCLEOTIDE SEQUENCE [LARGE SCALE GENOMIC DNA]</scope>
</reference>
<proteinExistence type="predicted"/>
<organism evidence="3 4">
    <name type="scientific">Candidatus Sulfobium mesophilum</name>
    <dbReference type="NCBI Taxonomy" id="2016548"/>
    <lineage>
        <taxon>Bacteria</taxon>
        <taxon>Pseudomonadati</taxon>
        <taxon>Nitrospirota</taxon>
        <taxon>Nitrospiria</taxon>
        <taxon>Nitrospirales</taxon>
        <taxon>Nitrospiraceae</taxon>
        <taxon>Candidatus Sulfobium</taxon>
    </lineage>
</organism>
<dbReference type="InterPro" id="IPR023451">
    <property type="entry name" value="Thymidate_synth/dCMP_Mease_dom"/>
</dbReference>
<evidence type="ECO:0000256" key="1">
    <source>
        <dbReference type="ARBA" id="ARBA00022679"/>
    </source>
</evidence>
<feature type="domain" description="Thymidylate synthase/dCMP hydroxymethylase" evidence="2">
    <location>
        <begin position="104"/>
        <end position="224"/>
    </location>
</feature>
<protein>
    <submittedName>
        <fullName evidence="3">Putative Thymidylate synthase</fullName>
    </submittedName>
</protein>
<dbReference type="EMBL" id="OUUY01000119">
    <property type="protein sequence ID" value="SPQ01776.1"/>
    <property type="molecule type" value="Genomic_DNA"/>
</dbReference>
<evidence type="ECO:0000313" key="3">
    <source>
        <dbReference type="EMBL" id="SPQ01776.1"/>
    </source>
</evidence>
<keyword evidence="1" id="KW-0808">Transferase</keyword>
<dbReference type="OrthoDB" id="5414536at2"/>
<dbReference type="InterPro" id="IPR036926">
    <property type="entry name" value="Thymidate_synth/dCMP_Mease_sf"/>
</dbReference>
<dbReference type="Gene3D" id="3.30.572.10">
    <property type="entry name" value="Thymidylate synthase/dCMP hydroxymethylase domain"/>
    <property type="match status" value="1"/>
</dbReference>
<keyword evidence="4" id="KW-1185">Reference proteome</keyword>
<accession>A0A2U3QK28</accession>
<evidence type="ECO:0000313" key="4">
    <source>
        <dbReference type="Proteomes" id="UP000245125"/>
    </source>
</evidence>
<evidence type="ECO:0000259" key="2">
    <source>
        <dbReference type="Pfam" id="PF00303"/>
    </source>
</evidence>